<proteinExistence type="predicted"/>
<name>A0ACB9BY95_9ASTR</name>
<dbReference type="EMBL" id="CM042039">
    <property type="protein sequence ID" value="KAI3726897.1"/>
    <property type="molecule type" value="Genomic_DNA"/>
</dbReference>
<evidence type="ECO:0000313" key="2">
    <source>
        <dbReference type="Proteomes" id="UP001056120"/>
    </source>
</evidence>
<evidence type="ECO:0000313" key="1">
    <source>
        <dbReference type="EMBL" id="KAI3726897.1"/>
    </source>
</evidence>
<organism evidence="1 2">
    <name type="scientific">Smallanthus sonchifolius</name>
    <dbReference type="NCBI Taxonomy" id="185202"/>
    <lineage>
        <taxon>Eukaryota</taxon>
        <taxon>Viridiplantae</taxon>
        <taxon>Streptophyta</taxon>
        <taxon>Embryophyta</taxon>
        <taxon>Tracheophyta</taxon>
        <taxon>Spermatophyta</taxon>
        <taxon>Magnoliopsida</taxon>
        <taxon>eudicotyledons</taxon>
        <taxon>Gunneridae</taxon>
        <taxon>Pentapetalae</taxon>
        <taxon>asterids</taxon>
        <taxon>campanulids</taxon>
        <taxon>Asterales</taxon>
        <taxon>Asteraceae</taxon>
        <taxon>Asteroideae</taxon>
        <taxon>Heliantheae alliance</taxon>
        <taxon>Millerieae</taxon>
        <taxon>Smallanthus</taxon>
    </lineage>
</organism>
<gene>
    <name evidence="1" type="ORF">L1987_66703</name>
</gene>
<reference evidence="2" key="1">
    <citation type="journal article" date="2022" name="Mol. Ecol. Resour.">
        <title>The genomes of chicory, endive, great burdock and yacon provide insights into Asteraceae palaeo-polyploidization history and plant inulin production.</title>
        <authorList>
            <person name="Fan W."/>
            <person name="Wang S."/>
            <person name="Wang H."/>
            <person name="Wang A."/>
            <person name="Jiang F."/>
            <person name="Liu H."/>
            <person name="Zhao H."/>
            <person name="Xu D."/>
            <person name="Zhang Y."/>
        </authorList>
    </citation>
    <scope>NUCLEOTIDE SEQUENCE [LARGE SCALE GENOMIC DNA]</scope>
    <source>
        <strain evidence="2">cv. Yunnan</strain>
    </source>
</reference>
<protein>
    <submittedName>
        <fullName evidence="1">Uncharacterized protein</fullName>
    </submittedName>
</protein>
<reference evidence="1 2" key="2">
    <citation type="journal article" date="2022" name="Mol. Ecol. Resour.">
        <title>The genomes of chicory, endive, great burdock and yacon provide insights into Asteraceae paleo-polyploidization history and plant inulin production.</title>
        <authorList>
            <person name="Fan W."/>
            <person name="Wang S."/>
            <person name="Wang H."/>
            <person name="Wang A."/>
            <person name="Jiang F."/>
            <person name="Liu H."/>
            <person name="Zhao H."/>
            <person name="Xu D."/>
            <person name="Zhang Y."/>
        </authorList>
    </citation>
    <scope>NUCLEOTIDE SEQUENCE [LARGE SCALE GENOMIC DNA]</scope>
    <source>
        <strain evidence="2">cv. Yunnan</strain>
        <tissue evidence="1">Leaves</tissue>
    </source>
</reference>
<accession>A0ACB9BY95</accession>
<comment type="caution">
    <text evidence="1">The sequence shown here is derived from an EMBL/GenBank/DDBJ whole genome shotgun (WGS) entry which is preliminary data.</text>
</comment>
<keyword evidence="2" id="KW-1185">Reference proteome</keyword>
<dbReference type="Proteomes" id="UP001056120">
    <property type="component" value="Linkage Group LG22"/>
</dbReference>
<sequence length="139" mass="15383">MGGYDFNCGAWQANDDILPLDLVPNSKRLFFMRMAVEFKTRDHSDGSLNTTCRIVKELSVPMDEDRGLNRKAWDLIRDGLNQMGSPATAIGEAILQLTCCALQMMRDPANTARPVLPMELLVTSIAKEQEAQVKVAVAV</sequence>